<comment type="subunit">
    <text evidence="3">Heterooligomeric complex of about 850 to 900 kDa that forms two stacked rings, 12 to 16 nm in diameter.</text>
</comment>
<dbReference type="GO" id="GO:0140662">
    <property type="term" value="F:ATP-dependent protein folding chaperone"/>
    <property type="evidence" value="ECO:0007669"/>
    <property type="project" value="InterPro"/>
</dbReference>
<evidence type="ECO:0000256" key="10">
    <source>
        <dbReference type="ARBA" id="ARBA00033325"/>
    </source>
</evidence>
<evidence type="ECO:0000256" key="2">
    <source>
        <dbReference type="ARBA" id="ARBA00008020"/>
    </source>
</evidence>
<keyword evidence="6 11" id="KW-0067">ATP-binding</keyword>
<evidence type="ECO:0000313" key="14">
    <source>
        <dbReference type="Proteomes" id="UP000015106"/>
    </source>
</evidence>
<evidence type="ECO:0000256" key="9">
    <source>
        <dbReference type="ARBA" id="ARBA00024677"/>
    </source>
</evidence>
<evidence type="ECO:0000256" key="6">
    <source>
        <dbReference type="ARBA" id="ARBA00022840"/>
    </source>
</evidence>
<dbReference type="InterPro" id="IPR027413">
    <property type="entry name" value="GROEL-like_equatorial_sf"/>
</dbReference>
<keyword evidence="14" id="KW-1185">Reference proteome</keyword>
<evidence type="ECO:0000256" key="8">
    <source>
        <dbReference type="ARBA" id="ARBA00024086"/>
    </source>
</evidence>
<dbReference type="PRINTS" id="PR00304">
    <property type="entry name" value="TCOMPLEXTCP1"/>
</dbReference>
<dbReference type="InterPro" id="IPR002423">
    <property type="entry name" value="Cpn60/GroEL/TCP-1"/>
</dbReference>
<dbReference type="Gramene" id="TuG1812G0700003893.01.T01">
    <property type="protein sequence ID" value="TuG1812G0700003893.01.T01"/>
    <property type="gene ID" value="TuG1812G0700003893.01"/>
</dbReference>
<dbReference type="GO" id="GO:0016887">
    <property type="term" value="F:ATP hydrolysis activity"/>
    <property type="evidence" value="ECO:0007669"/>
    <property type="project" value="InterPro"/>
</dbReference>
<evidence type="ECO:0000256" key="1">
    <source>
        <dbReference type="ARBA" id="ARBA00004496"/>
    </source>
</evidence>
<dbReference type="SUPFAM" id="SSF54849">
    <property type="entry name" value="GroEL-intermediate domain like"/>
    <property type="match status" value="1"/>
</dbReference>
<dbReference type="CDD" id="cd03339">
    <property type="entry name" value="TCP1_epsilon"/>
    <property type="match status" value="1"/>
</dbReference>
<comment type="similarity">
    <text evidence="2 11">Belongs to the TCP-1 chaperonin family.</text>
</comment>
<dbReference type="Gene3D" id="3.30.260.10">
    <property type="entry name" value="TCP-1-like chaperonin intermediate domain"/>
    <property type="match status" value="1"/>
</dbReference>
<keyword evidence="5 11" id="KW-0547">Nucleotide-binding</keyword>
<comment type="function">
    <text evidence="9">Molecular chaperone; assists the folding of proteins upon ATP hydrolysis. Known to play a role, in vitro, in the folding of actin and tubulin.</text>
</comment>
<evidence type="ECO:0000256" key="3">
    <source>
        <dbReference type="ARBA" id="ARBA00011531"/>
    </source>
</evidence>
<dbReference type="Gene3D" id="3.50.7.10">
    <property type="entry name" value="GroEL"/>
    <property type="match status" value="1"/>
</dbReference>
<reference evidence="13" key="3">
    <citation type="submission" date="2022-06" db="UniProtKB">
        <authorList>
            <consortium name="EnsemblPlants"/>
        </authorList>
    </citation>
    <scope>IDENTIFICATION</scope>
</reference>
<reference evidence="13" key="2">
    <citation type="submission" date="2018-03" db="EMBL/GenBank/DDBJ databases">
        <title>The Triticum urartu genome reveals the dynamic nature of wheat genome evolution.</title>
        <authorList>
            <person name="Ling H."/>
            <person name="Ma B."/>
            <person name="Shi X."/>
            <person name="Liu H."/>
            <person name="Dong L."/>
            <person name="Sun H."/>
            <person name="Cao Y."/>
            <person name="Gao Q."/>
            <person name="Zheng S."/>
            <person name="Li Y."/>
            <person name="Yu Y."/>
            <person name="Du H."/>
            <person name="Qi M."/>
            <person name="Li Y."/>
            <person name="Yu H."/>
            <person name="Cui Y."/>
            <person name="Wang N."/>
            <person name="Chen C."/>
            <person name="Wu H."/>
            <person name="Zhao Y."/>
            <person name="Zhang J."/>
            <person name="Li Y."/>
            <person name="Zhou W."/>
            <person name="Zhang B."/>
            <person name="Hu W."/>
            <person name="Eijk M."/>
            <person name="Tang J."/>
            <person name="Witsenboer H."/>
            <person name="Zhao S."/>
            <person name="Li Z."/>
            <person name="Zhang A."/>
            <person name="Wang D."/>
            <person name="Liang C."/>
        </authorList>
    </citation>
    <scope>NUCLEOTIDE SEQUENCE [LARGE SCALE GENOMIC DNA]</scope>
    <source>
        <strain evidence="13">cv. G1812</strain>
    </source>
</reference>
<dbReference type="EnsemblPlants" id="TuG1812G0700003893.01.T01">
    <property type="protein sequence ID" value="TuG1812G0700003893.01.T01"/>
    <property type="gene ID" value="TuG1812G0700003893.01"/>
</dbReference>
<dbReference type="AlphaFoldDB" id="A0A8R7R2W9"/>
<dbReference type="InterPro" id="IPR027409">
    <property type="entry name" value="GroEL-like_apical_dom_sf"/>
</dbReference>
<dbReference type="NCBIfam" id="NF041082">
    <property type="entry name" value="thermosome_alpha"/>
    <property type="match status" value="1"/>
</dbReference>
<comment type="subcellular location">
    <subcellularLocation>
        <location evidence="1">Cytoplasm</location>
    </subcellularLocation>
</comment>
<evidence type="ECO:0000256" key="4">
    <source>
        <dbReference type="ARBA" id="ARBA00022490"/>
    </source>
</evidence>
<evidence type="ECO:0000313" key="13">
    <source>
        <dbReference type="EnsemblPlants" id="TuG1812G0700003893.01.T01"/>
    </source>
</evidence>
<evidence type="ECO:0000256" key="5">
    <source>
        <dbReference type="ARBA" id="ARBA00022741"/>
    </source>
</evidence>
<dbReference type="NCBIfam" id="TIGR02343">
    <property type="entry name" value="chap_CCT_epsi"/>
    <property type="match status" value="1"/>
</dbReference>
<dbReference type="InterPro" id="IPR053374">
    <property type="entry name" value="TCP-1_chaperonin"/>
</dbReference>
<dbReference type="PROSITE" id="PS00995">
    <property type="entry name" value="TCP1_3"/>
    <property type="match status" value="1"/>
</dbReference>
<gene>
    <name evidence="13" type="primary">LOC125519116</name>
</gene>
<dbReference type="SUPFAM" id="SSF48592">
    <property type="entry name" value="GroEL equatorial domain-like"/>
    <property type="match status" value="1"/>
</dbReference>
<sequence length="612" mass="66905">MCSSRPKPQPGFCLKPPEVLKWKHEEESTTNPRPRGASSLQKPTAASFSPTTAPLPVLVRSALPEVSGRSGASAPAAMALAFDEYGRPFIILREQEKKSRLQGLDAQKANIAAGKSVARILRTSLGPKGMDKMLQSPDGDVTITNDGATILELMDVDNQIAKLMVELSRSQDYDIGDGTTGVVVLAGSLLEQAEKLLERGIHPIRIAEGYEMASRIAVDHLESISTKYEFSATDIEPLVQTCMTTLSSKIVSRCKRALAEIAVKAVLAVADLERKDVNLDLIKVEGKVGGKLEDTELVQGIIVDKDMSHPQMPKRIEDAHIAILTCPFEPPKPKTKHKVDIDTVEKFQTLRGQEQKYFDDMVQKCKDVGATLVICQWGFDDEANHLLMQRELPAVRWVGGVELELIAIATGGRIVPRFQELTTEKLGKAGLVREKSFGTTKDRMLYIEKCANSKAVTIFIRGGNKMMIEETKRSIHDALCVARNLIINNSIVYGGGSAEISCSIAVDAAADRHPGVEQYAIRAFADALDAIPLALAENSGLPPIDTLTVVKSQHVKENNSRCGIDCNDVGTNDMKEQNVFETLIGKQQQILLATQVVKMILKIDDVITPSEY</sequence>
<dbReference type="PANTHER" id="PTHR11353">
    <property type="entry name" value="CHAPERONIN"/>
    <property type="match status" value="1"/>
</dbReference>
<dbReference type="GO" id="GO:0051082">
    <property type="term" value="F:unfolded protein binding"/>
    <property type="evidence" value="ECO:0007669"/>
    <property type="project" value="InterPro"/>
</dbReference>
<dbReference type="SUPFAM" id="SSF52029">
    <property type="entry name" value="GroEL apical domain-like"/>
    <property type="match status" value="1"/>
</dbReference>
<protein>
    <recommendedName>
        <fullName evidence="8">T-complex protein 1 subunit epsilon</fullName>
    </recommendedName>
    <alternativeName>
        <fullName evidence="10">CCT-epsilon</fullName>
    </alternativeName>
</protein>
<dbReference type="GO" id="GO:0005832">
    <property type="term" value="C:chaperonin-containing T-complex"/>
    <property type="evidence" value="ECO:0007669"/>
    <property type="project" value="UniProtKB-ARBA"/>
</dbReference>
<dbReference type="Pfam" id="PF00118">
    <property type="entry name" value="Cpn60_TCP1"/>
    <property type="match status" value="1"/>
</dbReference>
<dbReference type="Gene3D" id="1.10.560.10">
    <property type="entry name" value="GroEL-like equatorial domain"/>
    <property type="match status" value="1"/>
</dbReference>
<dbReference type="InterPro" id="IPR054827">
    <property type="entry name" value="thermosome_alpha"/>
</dbReference>
<keyword evidence="4" id="KW-0963">Cytoplasm</keyword>
<reference evidence="14" key="1">
    <citation type="journal article" date="2013" name="Nature">
        <title>Draft genome of the wheat A-genome progenitor Triticum urartu.</title>
        <authorList>
            <person name="Ling H.Q."/>
            <person name="Zhao S."/>
            <person name="Liu D."/>
            <person name="Wang J."/>
            <person name="Sun H."/>
            <person name="Zhang C."/>
            <person name="Fan H."/>
            <person name="Li D."/>
            <person name="Dong L."/>
            <person name="Tao Y."/>
            <person name="Gao C."/>
            <person name="Wu H."/>
            <person name="Li Y."/>
            <person name="Cui Y."/>
            <person name="Guo X."/>
            <person name="Zheng S."/>
            <person name="Wang B."/>
            <person name="Yu K."/>
            <person name="Liang Q."/>
            <person name="Yang W."/>
            <person name="Lou X."/>
            <person name="Chen J."/>
            <person name="Feng M."/>
            <person name="Jian J."/>
            <person name="Zhang X."/>
            <person name="Luo G."/>
            <person name="Jiang Y."/>
            <person name="Liu J."/>
            <person name="Wang Z."/>
            <person name="Sha Y."/>
            <person name="Zhang B."/>
            <person name="Wu H."/>
            <person name="Tang D."/>
            <person name="Shen Q."/>
            <person name="Xue P."/>
            <person name="Zou S."/>
            <person name="Wang X."/>
            <person name="Liu X."/>
            <person name="Wang F."/>
            <person name="Yang Y."/>
            <person name="An X."/>
            <person name="Dong Z."/>
            <person name="Zhang K."/>
            <person name="Zhang X."/>
            <person name="Luo M.C."/>
            <person name="Dvorak J."/>
            <person name="Tong Y."/>
            <person name="Wang J."/>
            <person name="Yang H."/>
            <person name="Li Z."/>
            <person name="Wang D."/>
            <person name="Zhang A."/>
            <person name="Wang J."/>
        </authorList>
    </citation>
    <scope>NUCLEOTIDE SEQUENCE</scope>
    <source>
        <strain evidence="14">cv. G1812</strain>
    </source>
</reference>
<feature type="region of interest" description="Disordered" evidence="12">
    <location>
        <begin position="1"/>
        <end position="51"/>
    </location>
</feature>
<dbReference type="InterPro" id="IPR002194">
    <property type="entry name" value="Chaperonin_TCP-1_CS"/>
</dbReference>
<dbReference type="PROSITE" id="PS00751">
    <property type="entry name" value="TCP1_2"/>
    <property type="match status" value="1"/>
</dbReference>
<dbReference type="NCBIfam" id="NF041083">
    <property type="entry name" value="thermosome_beta"/>
    <property type="match status" value="1"/>
</dbReference>
<feature type="compositionally biased region" description="Polar residues" evidence="12">
    <location>
        <begin position="38"/>
        <end position="51"/>
    </location>
</feature>
<dbReference type="GO" id="GO:0005524">
    <property type="term" value="F:ATP binding"/>
    <property type="evidence" value="ECO:0007669"/>
    <property type="project" value="UniProtKB-KW"/>
</dbReference>
<evidence type="ECO:0000256" key="12">
    <source>
        <dbReference type="SAM" id="MobiDB-lite"/>
    </source>
</evidence>
<dbReference type="InterPro" id="IPR012718">
    <property type="entry name" value="Chap_CCT_epsi"/>
</dbReference>
<organism evidence="13 14">
    <name type="scientific">Triticum urartu</name>
    <name type="common">Red wild einkorn</name>
    <name type="synonym">Crithodium urartu</name>
    <dbReference type="NCBI Taxonomy" id="4572"/>
    <lineage>
        <taxon>Eukaryota</taxon>
        <taxon>Viridiplantae</taxon>
        <taxon>Streptophyta</taxon>
        <taxon>Embryophyta</taxon>
        <taxon>Tracheophyta</taxon>
        <taxon>Spermatophyta</taxon>
        <taxon>Magnoliopsida</taxon>
        <taxon>Liliopsida</taxon>
        <taxon>Poales</taxon>
        <taxon>Poaceae</taxon>
        <taxon>BOP clade</taxon>
        <taxon>Pooideae</taxon>
        <taxon>Triticodae</taxon>
        <taxon>Triticeae</taxon>
        <taxon>Triticinae</taxon>
        <taxon>Triticum</taxon>
    </lineage>
</organism>
<dbReference type="InterPro" id="IPR017998">
    <property type="entry name" value="Chaperone_TCP-1"/>
</dbReference>
<name>A0A8R7R2W9_TRIUA</name>
<evidence type="ECO:0000256" key="11">
    <source>
        <dbReference type="RuleBase" id="RU004187"/>
    </source>
</evidence>
<dbReference type="FunFam" id="3.50.7.10:FF:000003">
    <property type="entry name" value="T-complex protein 1 subunit epsilon"/>
    <property type="match status" value="1"/>
</dbReference>
<accession>A0A8R7R2W9</accession>
<proteinExistence type="inferred from homology"/>
<dbReference type="FunFam" id="1.10.560.10:FF:000049">
    <property type="entry name" value="T-complex protein 1 subunitTheta, putative"/>
    <property type="match status" value="1"/>
</dbReference>
<feature type="compositionally biased region" description="Basic and acidic residues" evidence="12">
    <location>
        <begin position="18"/>
        <end position="27"/>
    </location>
</feature>
<evidence type="ECO:0000256" key="7">
    <source>
        <dbReference type="ARBA" id="ARBA00023186"/>
    </source>
</evidence>
<keyword evidence="7 11" id="KW-0143">Chaperone</keyword>
<dbReference type="FunFam" id="1.10.560.10:FF:000053">
    <property type="entry name" value="T-complex protein 1 subunit delta"/>
    <property type="match status" value="1"/>
</dbReference>
<dbReference type="Proteomes" id="UP000015106">
    <property type="component" value="Chromosome 7"/>
</dbReference>
<dbReference type="InterPro" id="IPR027410">
    <property type="entry name" value="TCP-1-like_intermed_sf"/>
</dbReference>
<dbReference type="PROSITE" id="PS00750">
    <property type="entry name" value="TCP1_1"/>
    <property type="match status" value="1"/>
</dbReference>